<dbReference type="PATRIC" id="fig|1214102.3.peg.777"/>
<evidence type="ECO:0000313" key="3">
    <source>
        <dbReference type="Proteomes" id="UP000006043"/>
    </source>
</evidence>
<comment type="caution">
    <text evidence="2">The sequence shown here is derived from an EMBL/GenBank/DDBJ whole genome shotgun (WGS) entry which is preliminary data.</text>
</comment>
<dbReference type="GeneID" id="93410854"/>
<organism evidence="2 3">
    <name type="scientific">Mycolicibacterium fortuitum subsp. fortuitum DSM 46621 = ATCC 6841 = JCM 6387</name>
    <dbReference type="NCBI Taxonomy" id="1214102"/>
    <lineage>
        <taxon>Bacteria</taxon>
        <taxon>Bacillati</taxon>
        <taxon>Actinomycetota</taxon>
        <taxon>Actinomycetes</taxon>
        <taxon>Mycobacteriales</taxon>
        <taxon>Mycobacteriaceae</taxon>
        <taxon>Mycolicibacterium</taxon>
    </lineage>
</organism>
<feature type="region of interest" description="Disordered" evidence="1">
    <location>
        <begin position="1"/>
        <end position="24"/>
    </location>
</feature>
<name>K0VW06_MYCFO</name>
<dbReference type="RefSeq" id="WP_003881567.1">
    <property type="nucleotide sequence ID" value="NZ_JH814726.1"/>
</dbReference>
<evidence type="ECO:0000313" key="2">
    <source>
        <dbReference type="EMBL" id="EJZ15614.1"/>
    </source>
</evidence>
<reference evidence="2 3" key="1">
    <citation type="journal article" date="2012" name="J. Bacteriol.">
        <title>Complete Genome Sequence of Mycobacterium fortuitum subsp. fortuitum Type Strain DSM46621.</title>
        <authorList>
            <person name="Ho Y.S."/>
            <person name="Adroub S.A."/>
            <person name="Aleisa F."/>
            <person name="Mahmood H."/>
            <person name="Othoum G."/>
            <person name="Rashid F."/>
            <person name="Zaher M."/>
            <person name="Ali S."/>
            <person name="Bitter W."/>
            <person name="Pain A."/>
            <person name="Abdallah A.M."/>
        </authorList>
    </citation>
    <scope>NUCLEOTIDE SEQUENCE [LARGE SCALE GENOMIC DNA]</scope>
    <source>
        <strain evidence="3">DSM46621</strain>
    </source>
</reference>
<dbReference type="Proteomes" id="UP000006043">
    <property type="component" value="Unassembled WGS sequence"/>
</dbReference>
<accession>K0VW06</accession>
<dbReference type="AlphaFoldDB" id="K0VW06"/>
<sequence>MSMPDEAATANPGPHHWLPQPTGHDVTQALIGKDALDTAAQQELRAAVRSLLGPHGAESSLGGSVASNRESREALWGALSALLMRAGVGSVRGGHHSQCRWTTLSVVAQELGRVVVDLPFLTSAITAAAIAERVAAYDLAASLTQGRSTAVFLTPYEQPFQATSARSFHDGRVWARVRGVAGVAGAQTMLILCDDKLIGFEPQWSELTAAPCLDSTRTLVDVDVQGAHGTILAEGDRAAYAVRAAAEATSAMLAVEQASLAATCAVMLGTTPGVDADQLGTTVDKAIWSANYAVQCIAEDDPHASVAVATARMLCSTASFRAARLLTPDRTSAAHAVDAFAQRSRGSAMAFGGPQWHRRRLAQLTTSPLSVAHSR</sequence>
<evidence type="ECO:0000256" key="1">
    <source>
        <dbReference type="SAM" id="MobiDB-lite"/>
    </source>
</evidence>
<proteinExistence type="predicted"/>
<dbReference type="HOGENOM" id="CLU_737341_0_0_11"/>
<gene>
    <name evidence="2" type="ORF">MFORT_03886</name>
</gene>
<protein>
    <submittedName>
        <fullName evidence="2">Acyl-CoA dehydrogenase</fullName>
    </submittedName>
</protein>
<dbReference type="EMBL" id="ALQB01000009">
    <property type="protein sequence ID" value="EJZ15614.1"/>
    <property type="molecule type" value="Genomic_DNA"/>
</dbReference>